<dbReference type="OrthoDB" id="288942at2759"/>
<accession>H0EUN9</accession>
<protein>
    <submittedName>
        <fullName evidence="2">Uncharacterized protein</fullName>
    </submittedName>
</protein>
<dbReference type="Proteomes" id="UP000005446">
    <property type="component" value="Unassembled WGS sequence"/>
</dbReference>
<proteinExistence type="predicted"/>
<evidence type="ECO:0000256" key="1">
    <source>
        <dbReference type="SAM" id="MobiDB-lite"/>
    </source>
</evidence>
<organism evidence="2 3">
    <name type="scientific">Glarea lozoyensis (strain ATCC 74030 / MF5533)</name>
    <dbReference type="NCBI Taxonomy" id="1104152"/>
    <lineage>
        <taxon>Eukaryota</taxon>
        <taxon>Fungi</taxon>
        <taxon>Dikarya</taxon>
        <taxon>Ascomycota</taxon>
        <taxon>Pezizomycotina</taxon>
        <taxon>Leotiomycetes</taxon>
        <taxon>Helotiales</taxon>
        <taxon>Helotiaceae</taxon>
        <taxon>Glarea</taxon>
    </lineage>
</organism>
<dbReference type="InParanoid" id="H0EUN9"/>
<evidence type="ECO:0000313" key="3">
    <source>
        <dbReference type="Proteomes" id="UP000005446"/>
    </source>
</evidence>
<feature type="region of interest" description="Disordered" evidence="1">
    <location>
        <begin position="58"/>
        <end position="81"/>
    </location>
</feature>
<gene>
    <name evidence="2" type="ORF">M7I_6476</name>
</gene>
<keyword evidence="3" id="KW-1185">Reference proteome</keyword>
<dbReference type="HOGENOM" id="CLU_1384293_0_0_1"/>
<sequence length="197" mass="22389">MQSEDEAAAYPEDSYWYRPGFSAPHKSSSSLLRTCRLAYTEGQQVFLPNMQQIEVQKVAPPAQPARLSSRNSPRKQRTPSRKMDEAWLRFFKGSPGLRVLKVEYETLSSKQAEMMHIVTRNKSWKLPVRREGGAFQGNEVEGYLSAEGTVLKQSKWKGTSKLGGQEWAHHGSGEEVEYVVVTDTWRFVDVDCGLEFV</sequence>
<name>H0EUN9_GLAL7</name>
<reference evidence="2 3" key="1">
    <citation type="journal article" date="2012" name="Eukaryot. Cell">
        <title>Genome sequence of the fungus Glarea lozoyensis: the first genome sequence of a species from the Helotiaceae family.</title>
        <authorList>
            <person name="Youssar L."/>
            <person name="Gruening B.A."/>
            <person name="Erxleben A."/>
            <person name="Guenther S."/>
            <person name="Huettel W."/>
        </authorList>
    </citation>
    <scope>NUCLEOTIDE SEQUENCE [LARGE SCALE GENOMIC DNA]</scope>
    <source>
        <strain evidence="3">ATCC 74030 / MF5533</strain>
    </source>
</reference>
<dbReference type="AlphaFoldDB" id="H0EUN9"/>
<dbReference type="EMBL" id="AGUE01000179">
    <property type="protein sequence ID" value="EHK97743.1"/>
    <property type="molecule type" value="Genomic_DNA"/>
</dbReference>
<evidence type="ECO:0000313" key="2">
    <source>
        <dbReference type="EMBL" id="EHK97743.1"/>
    </source>
</evidence>
<comment type="caution">
    <text evidence="2">The sequence shown here is derived from an EMBL/GenBank/DDBJ whole genome shotgun (WGS) entry which is preliminary data.</text>
</comment>